<dbReference type="GO" id="GO:0005737">
    <property type="term" value="C:cytoplasm"/>
    <property type="evidence" value="ECO:0007669"/>
    <property type="project" value="UniProtKB-SubCell"/>
</dbReference>
<keyword evidence="3 9" id="KW-0028">Amino-acid biosynthesis</keyword>
<feature type="site" description="Transition state stabilizer" evidence="9">
    <location>
        <position position="213"/>
    </location>
</feature>
<keyword evidence="12" id="KW-1185">Reference proteome</keyword>
<dbReference type="KEGG" id="lnn:F0161_09975"/>
<comment type="catalytic activity">
    <reaction evidence="8 9">
        <text>N-acetyl-L-glutamate + ATP = N-acetyl-L-glutamyl 5-phosphate + ADP</text>
        <dbReference type="Rhea" id="RHEA:14629"/>
        <dbReference type="ChEBI" id="CHEBI:30616"/>
        <dbReference type="ChEBI" id="CHEBI:44337"/>
        <dbReference type="ChEBI" id="CHEBI:57936"/>
        <dbReference type="ChEBI" id="CHEBI:456216"/>
        <dbReference type="EC" id="2.7.2.8"/>
    </reaction>
</comment>
<dbReference type="Pfam" id="PF00696">
    <property type="entry name" value="AA_kinase"/>
    <property type="match status" value="1"/>
</dbReference>
<evidence type="ECO:0000256" key="6">
    <source>
        <dbReference type="ARBA" id="ARBA00022777"/>
    </source>
</evidence>
<dbReference type="InterPro" id="IPR036393">
    <property type="entry name" value="AceGlu_kinase-like_sf"/>
</dbReference>
<keyword evidence="4 9" id="KW-0808">Transferase</keyword>
<evidence type="ECO:0000256" key="8">
    <source>
        <dbReference type="ARBA" id="ARBA00048141"/>
    </source>
</evidence>
<dbReference type="NCBIfam" id="TIGR00761">
    <property type="entry name" value="argB"/>
    <property type="match status" value="1"/>
</dbReference>
<dbReference type="PANTHER" id="PTHR23342:SF0">
    <property type="entry name" value="N-ACETYLGLUTAMATE SYNTHASE, MITOCHONDRIAL"/>
    <property type="match status" value="1"/>
</dbReference>
<evidence type="ECO:0000256" key="5">
    <source>
        <dbReference type="ARBA" id="ARBA00022741"/>
    </source>
</evidence>
<sequence>MEKIVIKIGGNATQQLTESFFEQLAVWQQQGKQVIIIHGGGPQISKWSSDLGLTVTKKNGIRVTDEATLKVTQAVLLGVVQPALCQMIADHGFEVMGLNMADNHLLEGEYVDQPLYGEVGQVTKVNEEWLAQNLHGQIAVIAPLVQTAHSAVLNVNADVAAAKIAEELNAAELVLLTDVPGVIKDGNVISELNNQMAHSLMQDEIIKSGMKPKIKAAFTALEHGVQKVLITDNIENHGTVLKTA</sequence>
<feature type="binding site" evidence="9">
    <location>
        <position position="154"/>
    </location>
    <ligand>
        <name>substrate</name>
    </ligand>
</feature>
<evidence type="ECO:0000256" key="2">
    <source>
        <dbReference type="ARBA" id="ARBA00022571"/>
    </source>
</evidence>
<comment type="pathway">
    <text evidence="1 9">Amino-acid biosynthesis; L-arginine biosynthesis; N(2)-acetyl-L-ornithine from L-glutamate: step 2/4.</text>
</comment>
<dbReference type="InterPro" id="IPR037528">
    <property type="entry name" value="ArgB"/>
</dbReference>
<keyword evidence="6 9" id="KW-0418">Kinase</keyword>
<dbReference type="EC" id="2.7.2.8" evidence="9"/>
<dbReference type="GO" id="GO:0005524">
    <property type="term" value="F:ATP binding"/>
    <property type="evidence" value="ECO:0007669"/>
    <property type="project" value="UniProtKB-UniRule"/>
</dbReference>
<dbReference type="InterPro" id="IPR004662">
    <property type="entry name" value="AcgluKinase_fam"/>
</dbReference>
<name>A0A5P1X3N3_9LACO</name>
<keyword evidence="9" id="KW-0963">Cytoplasm</keyword>
<dbReference type="SUPFAM" id="SSF53633">
    <property type="entry name" value="Carbamate kinase-like"/>
    <property type="match status" value="1"/>
</dbReference>
<evidence type="ECO:0000313" key="12">
    <source>
        <dbReference type="Proteomes" id="UP000325295"/>
    </source>
</evidence>
<dbReference type="Gene3D" id="3.40.1160.10">
    <property type="entry name" value="Acetylglutamate kinase-like"/>
    <property type="match status" value="1"/>
</dbReference>
<feature type="binding site" evidence="9">
    <location>
        <begin position="40"/>
        <end position="41"/>
    </location>
    <ligand>
        <name>substrate</name>
    </ligand>
</feature>
<protein>
    <recommendedName>
        <fullName evidence="9">Acetylglutamate kinase</fullName>
        <ecNumber evidence="9">2.7.2.8</ecNumber>
    </recommendedName>
    <alternativeName>
        <fullName evidence="9">N-acetyl-L-glutamate 5-phosphotransferase</fullName>
    </alternativeName>
    <alternativeName>
        <fullName evidence="9">NAG kinase</fullName>
        <shortName evidence="9">NAGK</shortName>
    </alternativeName>
</protein>
<dbReference type="GO" id="GO:0042450">
    <property type="term" value="P:L-arginine biosynthetic process via ornithine"/>
    <property type="evidence" value="ECO:0007669"/>
    <property type="project" value="UniProtKB-UniRule"/>
</dbReference>
<comment type="subcellular location">
    <subcellularLocation>
        <location evidence="9">Cytoplasm</location>
    </subcellularLocation>
</comment>
<reference evidence="11 12" key="1">
    <citation type="submission" date="2019-09" db="EMBL/GenBank/DDBJ databases">
        <title>Complete Genome Sequence of Lactobacillus nenjiangensis SH-Y15, isolated from sauerkraut.</title>
        <authorList>
            <person name="Yang H."/>
        </authorList>
    </citation>
    <scope>NUCLEOTIDE SEQUENCE [LARGE SCALE GENOMIC DNA]</scope>
    <source>
        <strain evidence="11 12">SH-Y15</strain>
    </source>
</reference>
<dbReference type="EMBL" id="CP043939">
    <property type="protein sequence ID" value="QER68133.1"/>
    <property type="molecule type" value="Genomic_DNA"/>
</dbReference>
<dbReference type="OrthoDB" id="9803155at2"/>
<feature type="binding site" evidence="9">
    <location>
        <position position="62"/>
    </location>
    <ligand>
        <name>substrate</name>
    </ligand>
</feature>
<keyword evidence="5 9" id="KW-0547">Nucleotide-binding</keyword>
<evidence type="ECO:0000256" key="3">
    <source>
        <dbReference type="ARBA" id="ARBA00022605"/>
    </source>
</evidence>
<dbReference type="Proteomes" id="UP000325295">
    <property type="component" value="Chromosome"/>
</dbReference>
<evidence type="ECO:0000256" key="7">
    <source>
        <dbReference type="ARBA" id="ARBA00022840"/>
    </source>
</evidence>
<keyword evidence="2 9" id="KW-0055">Arginine biosynthesis</keyword>
<dbReference type="HAMAP" id="MF_00082">
    <property type="entry name" value="ArgB"/>
    <property type="match status" value="1"/>
</dbReference>
<evidence type="ECO:0000256" key="1">
    <source>
        <dbReference type="ARBA" id="ARBA00004828"/>
    </source>
</evidence>
<evidence type="ECO:0000259" key="10">
    <source>
        <dbReference type="Pfam" id="PF00696"/>
    </source>
</evidence>
<dbReference type="UniPathway" id="UPA00068">
    <property type="reaction ID" value="UER00107"/>
</dbReference>
<feature type="site" description="Transition state stabilizer" evidence="9">
    <location>
        <position position="7"/>
    </location>
</feature>
<evidence type="ECO:0000256" key="9">
    <source>
        <dbReference type="HAMAP-Rule" id="MF_00082"/>
    </source>
</evidence>
<dbReference type="AlphaFoldDB" id="A0A5P1X3N3"/>
<dbReference type="CDD" id="cd04238">
    <property type="entry name" value="AAK_NAGK-like"/>
    <property type="match status" value="1"/>
</dbReference>
<proteinExistence type="inferred from homology"/>
<comment type="similarity">
    <text evidence="9">Belongs to the acetylglutamate kinase family. ArgB subfamily.</text>
</comment>
<keyword evidence="7 9" id="KW-0067">ATP-binding</keyword>
<dbReference type="RefSeq" id="WP_150204471.1">
    <property type="nucleotide sequence ID" value="NZ_CP043939.1"/>
</dbReference>
<dbReference type="InterPro" id="IPR001048">
    <property type="entry name" value="Asp/Glu/Uridylate_kinase"/>
</dbReference>
<evidence type="ECO:0000256" key="4">
    <source>
        <dbReference type="ARBA" id="ARBA00022679"/>
    </source>
</evidence>
<gene>
    <name evidence="9 11" type="primary">argB</name>
    <name evidence="11" type="ORF">F0161_09975</name>
</gene>
<organism evidence="11 12">
    <name type="scientific">Paucilactobacillus nenjiangensis</name>
    <dbReference type="NCBI Taxonomy" id="1296540"/>
    <lineage>
        <taxon>Bacteria</taxon>
        <taxon>Bacillati</taxon>
        <taxon>Bacillota</taxon>
        <taxon>Bacilli</taxon>
        <taxon>Lactobacillales</taxon>
        <taxon>Lactobacillaceae</taxon>
        <taxon>Paucilactobacillus</taxon>
    </lineage>
</organism>
<dbReference type="GO" id="GO:0003991">
    <property type="term" value="F:acetylglutamate kinase activity"/>
    <property type="evidence" value="ECO:0007669"/>
    <property type="project" value="UniProtKB-UniRule"/>
</dbReference>
<evidence type="ECO:0000313" key="11">
    <source>
        <dbReference type="EMBL" id="QER68133.1"/>
    </source>
</evidence>
<dbReference type="PANTHER" id="PTHR23342">
    <property type="entry name" value="N-ACETYLGLUTAMATE SYNTHASE"/>
    <property type="match status" value="1"/>
</dbReference>
<dbReference type="PIRSF" id="PIRSF000728">
    <property type="entry name" value="NAGK"/>
    <property type="match status" value="1"/>
</dbReference>
<accession>A0A5P1X3N3</accession>
<comment type="function">
    <text evidence="9">Catalyzes the ATP-dependent phosphorylation of N-acetyl-L-glutamate.</text>
</comment>
<feature type="domain" description="Aspartate/glutamate/uridylate kinase" evidence="10">
    <location>
        <begin position="3"/>
        <end position="232"/>
    </location>
</feature>